<accession>S9WBL3</accession>
<gene>
    <name evidence="10" type="ORF">STCU_00552</name>
    <name evidence="9" type="ORF">STCU_05025</name>
</gene>
<evidence type="ECO:0000256" key="5">
    <source>
        <dbReference type="ARBA" id="ARBA00023242"/>
    </source>
</evidence>
<evidence type="ECO:0000259" key="8">
    <source>
        <dbReference type="PROSITE" id="PS50171"/>
    </source>
</evidence>
<dbReference type="PANTHER" id="PTHR12786">
    <property type="entry name" value="SPLICING FACTOR SF3A-RELATED"/>
    <property type="match status" value="1"/>
</dbReference>
<keyword evidence="2" id="KW-0479">Metal-binding</keyword>
<evidence type="ECO:0000313" key="11">
    <source>
        <dbReference type="Proteomes" id="UP000015354"/>
    </source>
</evidence>
<proteinExistence type="predicted"/>
<dbReference type="EMBL" id="ATMH01005025">
    <property type="protein sequence ID" value="EPY28555.1"/>
    <property type="molecule type" value="Genomic_DNA"/>
</dbReference>
<dbReference type="AlphaFoldDB" id="S9WBL3"/>
<evidence type="ECO:0000256" key="4">
    <source>
        <dbReference type="ARBA" id="ARBA00022833"/>
    </source>
</evidence>
<dbReference type="EMBL" id="ATMH01000552">
    <property type="protein sequence ID" value="EPY36496.1"/>
    <property type="molecule type" value="Genomic_DNA"/>
</dbReference>
<organism evidence="10 11">
    <name type="scientific">Strigomonas culicis</name>
    <dbReference type="NCBI Taxonomy" id="28005"/>
    <lineage>
        <taxon>Eukaryota</taxon>
        <taxon>Discoba</taxon>
        <taxon>Euglenozoa</taxon>
        <taxon>Kinetoplastea</taxon>
        <taxon>Metakinetoplastina</taxon>
        <taxon>Trypanosomatida</taxon>
        <taxon>Trypanosomatidae</taxon>
        <taxon>Strigomonadinae</taxon>
        <taxon>Strigomonas</taxon>
    </lineage>
</organism>
<keyword evidence="4" id="KW-0862">Zinc</keyword>
<evidence type="ECO:0000256" key="7">
    <source>
        <dbReference type="SAM" id="MobiDB-lite"/>
    </source>
</evidence>
<feature type="region of interest" description="Disordered" evidence="7">
    <location>
        <begin position="442"/>
        <end position="467"/>
    </location>
</feature>
<dbReference type="GO" id="GO:0005681">
    <property type="term" value="C:spliceosomal complex"/>
    <property type="evidence" value="ECO:0007669"/>
    <property type="project" value="InterPro"/>
</dbReference>
<dbReference type="GO" id="GO:0000398">
    <property type="term" value="P:mRNA splicing, via spliceosome"/>
    <property type="evidence" value="ECO:0007669"/>
    <property type="project" value="InterPro"/>
</dbReference>
<dbReference type="Proteomes" id="UP000015354">
    <property type="component" value="Unassembled WGS sequence"/>
</dbReference>
<keyword evidence="3" id="KW-0863">Zinc-finger</keyword>
<dbReference type="InterPro" id="IPR024598">
    <property type="entry name" value="SF3a60/Prp9_C"/>
</dbReference>
<sequence length="588" mass="67433">METGVLERIRAFEADIERTVDSMVQQELFRELITNDRHRILLDHFKVMQAKKIASTAEKLLDLYLDEDDIVEVQEAPSEGADALAVAMSEFEKKVADIREYHSTYRELPPIRTTLDLPDPKLLDTLFSSAERFGHCFDLEPHYNRYSSFVITLNTVAAEAKAAAAADETGVQAAPGSRNGDLIFYGRNWGARLEYFQFIPQVPTQLIQEIDAFRKIYGFESYEAFVSQLLAYLTDFYHRVHPLDEASLPRLQAATEQELEEYWSELHTHAGAITLEHYEDLATKEELAKRREQNEDEDELEAPRHRARKLSCGLTIPPPLRRFVKKFSLWPLEQLQKLLSDGHAGKERAGLPPSLEGVKQVCLKEAHVASLLQSLLFTTLQETEKVLQRDYSKTLEEMELDRARQQQEFLKSLNEVREHTGRSVEGTIAQAAQYHLAATLGDSEAAAEEEERKKEAEEEEQQKKNVFLGDGEEPVAKWLVTLQQLDKNFVCEICGGTVYHGPKIYREHFGSERHAEGLRRLGITMYLKGYEGIATIREVIEMRDRGMAVPDGLRKRMREDADNEEIQDAQGKVVTTKDYKRFQNKRQQ</sequence>
<dbReference type="InterPro" id="IPR000690">
    <property type="entry name" value="Matrin/U1-C_Znf_C2H2"/>
</dbReference>
<keyword evidence="11" id="KW-1185">Reference proteome</keyword>
<evidence type="ECO:0000256" key="2">
    <source>
        <dbReference type="ARBA" id="ARBA00022723"/>
    </source>
</evidence>
<dbReference type="OrthoDB" id="2160351at2759"/>
<name>S9WBL3_9TRYP</name>
<dbReference type="PANTHER" id="PTHR12786:SF2">
    <property type="entry name" value="SPLICING FACTOR 3A SUBUNIT 3"/>
    <property type="match status" value="1"/>
</dbReference>
<dbReference type="GO" id="GO:0003723">
    <property type="term" value="F:RNA binding"/>
    <property type="evidence" value="ECO:0007669"/>
    <property type="project" value="InterPro"/>
</dbReference>
<dbReference type="InterPro" id="IPR051421">
    <property type="entry name" value="RNA_Proc_DNA_Dmg_Regulator"/>
</dbReference>
<evidence type="ECO:0000256" key="3">
    <source>
        <dbReference type="ARBA" id="ARBA00022771"/>
    </source>
</evidence>
<evidence type="ECO:0000256" key="1">
    <source>
        <dbReference type="ARBA" id="ARBA00004123"/>
    </source>
</evidence>
<feature type="coiled-coil region" evidence="6">
    <location>
        <begin position="388"/>
        <end position="415"/>
    </location>
</feature>
<reference evidence="10 11" key="1">
    <citation type="journal article" date="2013" name="PLoS ONE">
        <title>Predicting the Proteins of Angomonas deanei, Strigomonas culicis and Their Respective Endosymbionts Reveals New Aspects of the Trypanosomatidae Family.</title>
        <authorList>
            <person name="Motta M.C."/>
            <person name="Martins A.C."/>
            <person name="de Souza S.S."/>
            <person name="Catta-Preta C.M."/>
            <person name="Silva R."/>
            <person name="Klein C.C."/>
            <person name="de Almeida L.G."/>
            <person name="de Lima Cunha O."/>
            <person name="Ciapina L.P."/>
            <person name="Brocchi M."/>
            <person name="Colabardini A.C."/>
            <person name="de Araujo Lima B."/>
            <person name="Machado C.R."/>
            <person name="de Almeida Soares C.M."/>
            <person name="Probst C.M."/>
            <person name="de Menezes C.B."/>
            <person name="Thompson C.E."/>
            <person name="Bartholomeu D.C."/>
            <person name="Gradia D.F."/>
            <person name="Pavoni D.P."/>
            <person name="Grisard E.C."/>
            <person name="Fantinatti-Garboggini F."/>
            <person name="Marchini F.K."/>
            <person name="Rodrigues-Luiz G.F."/>
            <person name="Wagner G."/>
            <person name="Goldman G.H."/>
            <person name="Fietto J.L."/>
            <person name="Elias M.C."/>
            <person name="Goldman M.H."/>
            <person name="Sagot M.F."/>
            <person name="Pereira M."/>
            <person name="Stoco P.H."/>
            <person name="de Mendonca-Neto R.P."/>
            <person name="Teixeira S.M."/>
            <person name="Maciel T.E."/>
            <person name="de Oliveira Mendes T.A."/>
            <person name="Urmenyi T.P."/>
            <person name="de Souza W."/>
            <person name="Schenkman S."/>
            <person name="de Vasconcelos A.T."/>
        </authorList>
    </citation>
    <scope>NUCLEOTIDE SEQUENCE [LARGE SCALE GENOMIC DNA]</scope>
</reference>
<evidence type="ECO:0000313" key="10">
    <source>
        <dbReference type="EMBL" id="EPY36496.1"/>
    </source>
</evidence>
<reference evidence="10" key="2">
    <citation type="submission" date="2013-03" db="EMBL/GenBank/DDBJ databases">
        <authorList>
            <person name="Motta M.C.M."/>
            <person name="Martins A.C.A."/>
            <person name="Preta C.M.C.C."/>
            <person name="Silva R."/>
            <person name="de Souza S.S."/>
            <person name="Klein C.C."/>
            <person name="de Almeida L.G.P."/>
            <person name="Cunha O.L."/>
            <person name="Colabardini A.C."/>
            <person name="Lima B.A."/>
            <person name="Machado C.R."/>
            <person name="Soares C.M.A."/>
            <person name="de Menezes C.B.A."/>
            <person name="Bartolomeu D.C."/>
            <person name="Grisard E.C."/>
            <person name="Fantinatti-Garboggini F."/>
            <person name="Rodrigues-Luiz G.F."/>
            <person name="Wagner G."/>
            <person name="Goldman G.H."/>
            <person name="Fietto J.L.R."/>
            <person name="Ciapina L.P."/>
            <person name="Brocchi M."/>
            <person name="Elias M.C."/>
            <person name="Goldman M.H.S."/>
            <person name="Sagot M.-F."/>
            <person name="Pereira M."/>
            <person name="Stoco P.H."/>
            <person name="Teixeira S.M.R."/>
            <person name="de Mendonca-Neto R.P."/>
            <person name="Maciel T.E.F."/>
            <person name="Mendes T.A.O."/>
            <person name="Urmenyi T.P."/>
            <person name="Teixeira M.M.G."/>
            <person name="de Camargo E.F.P."/>
            <person name="de Sousa W."/>
            <person name="Schenkman S."/>
            <person name="de Vasconcelos A.T.R."/>
        </authorList>
    </citation>
    <scope>NUCLEOTIDE SEQUENCE</scope>
</reference>
<feature type="domain" description="Matrin-type" evidence="8">
    <location>
        <begin position="489"/>
        <end position="520"/>
    </location>
</feature>
<comment type="caution">
    <text evidence="10">The sequence shown here is derived from an EMBL/GenBank/DDBJ whole genome shotgun (WGS) entry which is preliminary data.</text>
</comment>
<keyword evidence="5" id="KW-0539">Nucleus</keyword>
<evidence type="ECO:0000313" key="9">
    <source>
        <dbReference type="EMBL" id="EPY28555.1"/>
    </source>
</evidence>
<dbReference type="Pfam" id="PF11931">
    <property type="entry name" value="SF3a60_Prp9_C"/>
    <property type="match status" value="1"/>
</dbReference>
<comment type="subcellular location">
    <subcellularLocation>
        <location evidence="1">Nucleus</location>
    </subcellularLocation>
</comment>
<dbReference type="PROSITE" id="PS50171">
    <property type="entry name" value="ZF_MATRIN"/>
    <property type="match status" value="1"/>
</dbReference>
<evidence type="ECO:0000256" key="6">
    <source>
        <dbReference type="SAM" id="Coils"/>
    </source>
</evidence>
<keyword evidence="6" id="KW-0175">Coiled coil</keyword>
<protein>
    <submittedName>
        <fullName evidence="10">Splicing factor 3A subunit 3</fullName>
    </submittedName>
</protein>
<dbReference type="GO" id="GO:0008270">
    <property type="term" value="F:zinc ion binding"/>
    <property type="evidence" value="ECO:0007669"/>
    <property type="project" value="UniProtKB-KW"/>
</dbReference>